<keyword evidence="2" id="KW-0521">NADP</keyword>
<dbReference type="AlphaFoldDB" id="A0A1I2F556"/>
<evidence type="ECO:0000313" key="5">
    <source>
        <dbReference type="EMBL" id="SFF00574.1"/>
    </source>
</evidence>
<evidence type="ECO:0000256" key="3">
    <source>
        <dbReference type="ARBA" id="ARBA00023002"/>
    </source>
</evidence>
<sequence>MAIQTINPFTNKVMRSFDEMTDKSVDMLIAQSVKTFNSWKQTSYQQRAEILHKVAALMRDKKEHLAKIITLEMGKLIAQAEGEILLSADIFDYYATNAETFLADKHLEPKYGSAYVRCSPIGTIFGIEPWNFPFYQVARFVAPNIMVGNTVLVKHASMVPQCAIAIENLFNEASAPNGLYTNLLISGKRASLLVSDKRIKGVSLTGSEAAGATIAEEAGKYLKKSVLELGGSDAFIILEDADIDKAVEWAVVGRINNNGESCIASKRFIAVEAIADKFIEKFKEKLSNLIVGDPMDSKTELGPMSSEAAAVHIIDQIKRSVDAGATILLGGTRSDREGAFVQPTILTDLKPEVPAYYEEIFGPVASFYRVKDEEAAIILANDSDFGLGCSIFTQDTERGERIADKIDAGMVFINHPTWTQADLPFGGTKGSGYGRELSELGIQEFVNKKLIRISGLSDPL</sequence>
<gene>
    <name evidence="5" type="ORF">SAMN04488131_10737</name>
</gene>
<dbReference type="FunFam" id="3.40.309.10:FF:000010">
    <property type="entry name" value="Gamma-aminobutyraldehyde dehydrogenase"/>
    <property type="match status" value="1"/>
</dbReference>
<evidence type="ECO:0000313" key="6">
    <source>
        <dbReference type="Proteomes" id="UP000198596"/>
    </source>
</evidence>
<keyword evidence="3" id="KW-0560">Oxidoreductase</keyword>
<dbReference type="InterPro" id="IPR016161">
    <property type="entry name" value="Ald_DH/histidinol_DH"/>
</dbReference>
<evidence type="ECO:0000256" key="2">
    <source>
        <dbReference type="ARBA" id="ARBA00022857"/>
    </source>
</evidence>
<organism evidence="5 6">
    <name type="scientific">Flavobacterium xueshanense</name>
    <dbReference type="NCBI Taxonomy" id="935223"/>
    <lineage>
        <taxon>Bacteria</taxon>
        <taxon>Pseudomonadati</taxon>
        <taxon>Bacteroidota</taxon>
        <taxon>Flavobacteriia</taxon>
        <taxon>Flavobacteriales</taxon>
        <taxon>Flavobacteriaceae</taxon>
        <taxon>Flavobacterium</taxon>
    </lineage>
</organism>
<dbReference type="SUPFAM" id="SSF53720">
    <property type="entry name" value="ALDH-like"/>
    <property type="match status" value="1"/>
</dbReference>
<accession>A0A1I2F556</accession>
<proteinExistence type="inferred from homology"/>
<dbReference type="OrthoDB" id="9762913at2"/>
<feature type="domain" description="Aldehyde dehydrogenase" evidence="4">
    <location>
        <begin position="3"/>
        <end position="450"/>
    </location>
</feature>
<comment type="similarity">
    <text evidence="1">Belongs to the aldehyde dehydrogenase family.</text>
</comment>
<dbReference type="InterPro" id="IPR015590">
    <property type="entry name" value="Aldehyde_DH_dom"/>
</dbReference>
<dbReference type="FunFam" id="3.40.605.10:FF:000012">
    <property type="entry name" value="NAD-dependent succinate-semialdehyde dehydrogenase"/>
    <property type="match status" value="1"/>
</dbReference>
<dbReference type="Gene3D" id="3.40.605.10">
    <property type="entry name" value="Aldehyde Dehydrogenase, Chain A, domain 1"/>
    <property type="match status" value="1"/>
</dbReference>
<dbReference type="Proteomes" id="UP000198596">
    <property type="component" value="Unassembled WGS sequence"/>
</dbReference>
<dbReference type="CDD" id="cd07100">
    <property type="entry name" value="ALDH_SSADH1_GabD1"/>
    <property type="match status" value="1"/>
</dbReference>
<name>A0A1I2F556_9FLAO</name>
<dbReference type="InterPro" id="IPR016162">
    <property type="entry name" value="Ald_DH_N"/>
</dbReference>
<dbReference type="PANTHER" id="PTHR43217">
    <property type="entry name" value="SUCCINATE SEMIALDEHYDE DEHYDROGENASE [NAD(P)+] SAD"/>
    <property type="match status" value="1"/>
</dbReference>
<dbReference type="PANTHER" id="PTHR43217:SF2">
    <property type="entry name" value="SUCCINATE-SEMIALDEHYDE DEHYDROGENASE [NADP(+)]"/>
    <property type="match status" value="1"/>
</dbReference>
<dbReference type="InterPro" id="IPR047110">
    <property type="entry name" value="GABD/Sad-like"/>
</dbReference>
<dbReference type="GO" id="GO:0004030">
    <property type="term" value="F:aldehyde dehydrogenase [NAD(P)+] activity"/>
    <property type="evidence" value="ECO:0007669"/>
    <property type="project" value="InterPro"/>
</dbReference>
<keyword evidence="6" id="KW-1185">Reference proteome</keyword>
<dbReference type="InterPro" id="IPR016163">
    <property type="entry name" value="Ald_DH_C"/>
</dbReference>
<dbReference type="RefSeq" id="WP_091204806.1">
    <property type="nucleotide sequence ID" value="NZ_FONQ01000007.1"/>
</dbReference>
<dbReference type="InterPro" id="IPR044148">
    <property type="entry name" value="ALDH_GabD1-like"/>
</dbReference>
<evidence type="ECO:0000256" key="1">
    <source>
        <dbReference type="ARBA" id="ARBA00009986"/>
    </source>
</evidence>
<protein>
    <submittedName>
        <fullName evidence="5">Succinate-semialdehyde dehydrogenase / glutarate-semialdehyde dehydrogenase</fullName>
    </submittedName>
</protein>
<dbReference type="EMBL" id="FONQ01000007">
    <property type="protein sequence ID" value="SFF00574.1"/>
    <property type="molecule type" value="Genomic_DNA"/>
</dbReference>
<dbReference type="Gene3D" id="3.40.309.10">
    <property type="entry name" value="Aldehyde Dehydrogenase, Chain A, domain 2"/>
    <property type="match status" value="1"/>
</dbReference>
<dbReference type="STRING" id="935223.SAMN04488131_10737"/>
<dbReference type="GO" id="GO:0004777">
    <property type="term" value="F:succinate-semialdehyde dehydrogenase (NAD+) activity"/>
    <property type="evidence" value="ECO:0007669"/>
    <property type="project" value="TreeGrafter"/>
</dbReference>
<reference evidence="6" key="1">
    <citation type="submission" date="2016-10" db="EMBL/GenBank/DDBJ databases">
        <authorList>
            <person name="Varghese N."/>
            <person name="Submissions S."/>
        </authorList>
    </citation>
    <scope>NUCLEOTIDE SEQUENCE [LARGE SCALE GENOMIC DNA]</scope>
    <source>
        <strain evidence="6">CGMCC 1.9227</strain>
    </source>
</reference>
<evidence type="ECO:0000259" key="4">
    <source>
        <dbReference type="Pfam" id="PF00171"/>
    </source>
</evidence>
<dbReference type="Pfam" id="PF00171">
    <property type="entry name" value="Aldedh"/>
    <property type="match status" value="1"/>
</dbReference>